<keyword evidence="6 7" id="KW-0472">Membrane</keyword>
<dbReference type="InterPro" id="IPR052702">
    <property type="entry name" value="MscS-like_channel"/>
</dbReference>
<organism evidence="11 12">
    <name type="scientific">Planococcus donghaensis</name>
    <dbReference type="NCBI Taxonomy" id="414778"/>
    <lineage>
        <taxon>Bacteria</taxon>
        <taxon>Bacillati</taxon>
        <taxon>Bacillota</taxon>
        <taxon>Bacilli</taxon>
        <taxon>Bacillales</taxon>
        <taxon>Caryophanaceae</taxon>
        <taxon>Planococcus</taxon>
    </lineage>
</organism>
<proteinExistence type="inferred from homology"/>
<dbReference type="PANTHER" id="PTHR30347">
    <property type="entry name" value="POTASSIUM CHANNEL RELATED"/>
    <property type="match status" value="1"/>
</dbReference>
<protein>
    <submittedName>
        <fullName evidence="11">Mechanosensitive ion channel protein MscS</fullName>
    </submittedName>
</protein>
<evidence type="ECO:0000256" key="4">
    <source>
        <dbReference type="ARBA" id="ARBA00022692"/>
    </source>
</evidence>
<dbReference type="OrthoDB" id="9809206at2"/>
<feature type="transmembrane region" description="Helical" evidence="7">
    <location>
        <begin position="148"/>
        <end position="167"/>
    </location>
</feature>
<feature type="transmembrane region" description="Helical" evidence="7">
    <location>
        <begin position="26"/>
        <end position="46"/>
    </location>
</feature>
<dbReference type="InterPro" id="IPR011014">
    <property type="entry name" value="MscS_channel_TM-2"/>
</dbReference>
<evidence type="ECO:0000256" key="6">
    <source>
        <dbReference type="ARBA" id="ARBA00023136"/>
    </source>
</evidence>
<dbReference type="SUPFAM" id="SSF82689">
    <property type="entry name" value="Mechanosensitive channel protein MscS (YggB), C-terminal domain"/>
    <property type="match status" value="1"/>
</dbReference>
<evidence type="ECO:0000259" key="8">
    <source>
        <dbReference type="Pfam" id="PF00924"/>
    </source>
</evidence>
<dbReference type="Gene3D" id="3.30.70.100">
    <property type="match status" value="1"/>
</dbReference>
<dbReference type="Pfam" id="PF21082">
    <property type="entry name" value="MS_channel_3rd"/>
    <property type="match status" value="1"/>
</dbReference>
<keyword evidence="3" id="KW-1003">Cell membrane</keyword>
<feature type="domain" description="Mechanosensitive ion channel MscS C-terminal" evidence="9">
    <location>
        <begin position="264"/>
        <end position="350"/>
    </location>
</feature>
<keyword evidence="12" id="KW-1185">Reference proteome</keyword>
<name>A0A1C7EDH8_9BACL</name>
<dbReference type="RefSeq" id="WP_065525214.1">
    <property type="nucleotide sequence ID" value="NZ_CP016543.2"/>
</dbReference>
<keyword evidence="5 7" id="KW-1133">Transmembrane helix</keyword>
<dbReference type="InterPro" id="IPR049142">
    <property type="entry name" value="MS_channel_1st"/>
</dbReference>
<accession>A0A1C7EDH8</accession>
<evidence type="ECO:0000256" key="2">
    <source>
        <dbReference type="ARBA" id="ARBA00008017"/>
    </source>
</evidence>
<dbReference type="KEGG" id="pdg:BCM40_01455"/>
<evidence type="ECO:0000259" key="9">
    <source>
        <dbReference type="Pfam" id="PF21082"/>
    </source>
</evidence>
<comment type="subcellular location">
    <subcellularLocation>
        <location evidence="1">Cell membrane</location>
        <topology evidence="1">Multi-pass membrane protein</topology>
    </subcellularLocation>
</comment>
<dbReference type="InterPro" id="IPR010920">
    <property type="entry name" value="LSM_dom_sf"/>
</dbReference>
<dbReference type="InterPro" id="IPR006685">
    <property type="entry name" value="MscS_channel_2nd"/>
</dbReference>
<sequence length="369" mass="42335">MLLTIQPEELTKHWYEVFEQIEWTEVLLFLFYVACIFLVRAVVLAISRRLSKKRMFRHVDSILRSILNWATTYGILLFMIFYFSESGWMFNRLFDLGNVEITAFLLILVILIVSLANRAAKIITRYILPNVYQRYHLDRGLSYTFDRMFHYTVMAIAILVSLTTVGLDLSALTVFAGVLGVGIGFGLQNIASNFISGIILLFERPIKVGDRVIIDDLIGDVDKISLRSTVIKTIHNEHVIVPNSYFLEEQVVNRSYGDPRMRLVVPVGVAYGTDAEKVKRVLLQAAQEEHQEGGVVLLDPEPFVNFSAFGESSLDFELMVWIANSNQIITTKSALNFRINRLFAEQDIEIPFPQRDLHIKSMPEIKREY</sequence>
<dbReference type="InterPro" id="IPR023408">
    <property type="entry name" value="MscS_beta-dom_sf"/>
</dbReference>
<feature type="domain" description="Mechanosensitive ion channel MscS" evidence="8">
    <location>
        <begin position="189"/>
        <end position="255"/>
    </location>
</feature>
<keyword evidence="4 7" id="KW-0812">Transmembrane</keyword>
<dbReference type="InterPro" id="IPR011066">
    <property type="entry name" value="MscS_channel_C_sf"/>
</dbReference>
<evidence type="ECO:0000256" key="1">
    <source>
        <dbReference type="ARBA" id="ARBA00004651"/>
    </source>
</evidence>
<evidence type="ECO:0000256" key="5">
    <source>
        <dbReference type="ARBA" id="ARBA00022989"/>
    </source>
</evidence>
<comment type="similarity">
    <text evidence="2">Belongs to the MscS (TC 1.A.23) family.</text>
</comment>
<dbReference type="EMBL" id="CP016543">
    <property type="protein sequence ID" value="ANU22083.1"/>
    <property type="molecule type" value="Genomic_DNA"/>
</dbReference>
<gene>
    <name evidence="11" type="ORF">BCM40_01455</name>
</gene>
<dbReference type="SUPFAM" id="SSF82861">
    <property type="entry name" value="Mechanosensitive channel protein MscS (YggB), transmembrane region"/>
    <property type="match status" value="1"/>
</dbReference>
<dbReference type="Pfam" id="PF00924">
    <property type="entry name" value="MS_channel_2nd"/>
    <property type="match status" value="1"/>
</dbReference>
<feature type="transmembrane region" description="Helical" evidence="7">
    <location>
        <begin position="66"/>
        <end position="84"/>
    </location>
</feature>
<dbReference type="InterPro" id="IPR049278">
    <property type="entry name" value="MS_channel_C"/>
</dbReference>
<evidence type="ECO:0000313" key="12">
    <source>
        <dbReference type="Proteomes" id="UP000092495"/>
    </source>
</evidence>
<dbReference type="SUPFAM" id="SSF50182">
    <property type="entry name" value="Sm-like ribonucleoproteins"/>
    <property type="match status" value="1"/>
</dbReference>
<reference evidence="11" key="1">
    <citation type="submission" date="2016-10" db="EMBL/GenBank/DDBJ databases">
        <authorList>
            <person name="See-Too W.S."/>
        </authorList>
    </citation>
    <scope>NUCLEOTIDE SEQUENCE</scope>
    <source>
        <strain evidence="11">DSM 22276</strain>
    </source>
</reference>
<feature type="transmembrane region" description="Helical" evidence="7">
    <location>
        <begin position="96"/>
        <end position="116"/>
    </location>
</feature>
<dbReference type="GO" id="GO:0005886">
    <property type="term" value="C:plasma membrane"/>
    <property type="evidence" value="ECO:0007669"/>
    <property type="project" value="UniProtKB-SubCell"/>
</dbReference>
<dbReference type="PANTHER" id="PTHR30347:SF1">
    <property type="entry name" value="MECHANOSENSITIVE CHANNEL MSCK"/>
    <property type="match status" value="1"/>
</dbReference>
<evidence type="ECO:0000259" key="10">
    <source>
        <dbReference type="Pfam" id="PF21088"/>
    </source>
</evidence>
<dbReference type="AlphaFoldDB" id="A0A1C7EDH8"/>
<dbReference type="GO" id="GO:0055085">
    <property type="term" value="P:transmembrane transport"/>
    <property type="evidence" value="ECO:0007669"/>
    <property type="project" value="InterPro"/>
</dbReference>
<dbReference type="Proteomes" id="UP000092495">
    <property type="component" value="Chromosome"/>
</dbReference>
<evidence type="ECO:0000313" key="11">
    <source>
        <dbReference type="EMBL" id="ANU22083.1"/>
    </source>
</evidence>
<dbReference type="Gene3D" id="1.10.287.1260">
    <property type="match status" value="1"/>
</dbReference>
<dbReference type="Gene3D" id="2.30.30.60">
    <property type="match status" value="1"/>
</dbReference>
<dbReference type="Pfam" id="PF21088">
    <property type="entry name" value="MS_channel_1st"/>
    <property type="match status" value="1"/>
</dbReference>
<evidence type="ECO:0000256" key="3">
    <source>
        <dbReference type="ARBA" id="ARBA00022475"/>
    </source>
</evidence>
<feature type="domain" description="Mechanosensitive ion channel transmembrane helices 2/3" evidence="10">
    <location>
        <begin position="151"/>
        <end position="188"/>
    </location>
</feature>
<evidence type="ECO:0000256" key="7">
    <source>
        <dbReference type="SAM" id="Phobius"/>
    </source>
</evidence>
<feature type="transmembrane region" description="Helical" evidence="7">
    <location>
        <begin position="173"/>
        <end position="202"/>
    </location>
</feature>